<keyword evidence="1" id="KW-0812">Transmembrane</keyword>
<feature type="transmembrane region" description="Helical" evidence="1">
    <location>
        <begin position="183"/>
        <end position="204"/>
    </location>
</feature>
<protein>
    <submittedName>
        <fullName evidence="2">Uncharacterized protein</fullName>
    </submittedName>
</protein>
<name>A0A8T2UNM2_CERRI</name>
<dbReference type="Pfam" id="PF12056">
    <property type="entry name" value="DUF3537"/>
    <property type="match status" value="1"/>
</dbReference>
<evidence type="ECO:0000313" key="3">
    <source>
        <dbReference type="Proteomes" id="UP000825935"/>
    </source>
</evidence>
<dbReference type="OrthoDB" id="1895543at2759"/>
<dbReference type="PANTHER" id="PTHR31963:SF4">
    <property type="entry name" value="GUSTATORY RECEPTOR"/>
    <property type="match status" value="1"/>
</dbReference>
<keyword evidence="1" id="KW-0472">Membrane</keyword>
<keyword evidence="3" id="KW-1185">Reference proteome</keyword>
<organism evidence="2 3">
    <name type="scientific">Ceratopteris richardii</name>
    <name type="common">Triangle waterfern</name>
    <dbReference type="NCBI Taxonomy" id="49495"/>
    <lineage>
        <taxon>Eukaryota</taxon>
        <taxon>Viridiplantae</taxon>
        <taxon>Streptophyta</taxon>
        <taxon>Embryophyta</taxon>
        <taxon>Tracheophyta</taxon>
        <taxon>Polypodiopsida</taxon>
        <taxon>Polypodiidae</taxon>
        <taxon>Polypodiales</taxon>
        <taxon>Pteridineae</taxon>
        <taxon>Pteridaceae</taxon>
        <taxon>Parkerioideae</taxon>
        <taxon>Ceratopteris</taxon>
    </lineage>
</organism>
<sequence>MEFLIYKWLSSRQTEDLGSCLLRGIDDREDDDEGEETAVAESNLESAVLPVLQEWFFWDGANKAASNIQRTLRWLGFFDYNRPCRNLRVLASVLLFCVAAIVLPVFVCVVVRCPDCLPSRQHPFQRLLQVSQSSMSALSFLSLLFLLRKNGLQELLLLQDVSLYDHICVRQGYLLKLRHAFNILLKILVPSFMVELAHSVYWFIYAHVYIGALDEDMIVKKVVMCCLWMVSWLYNNSVFLVMCLLFRLVCSLQVLRLQSYYKLLEGHGSPSSSVLVMLQEHMRLRQQLLLISHRFRLFLLLSLCAITLSHFAILFKVISSHNILNFAHTGDLMVCCAVQLVGFIICLHAASKITHMAQRIAAIVSQWHAIATCVDDLDEDDVSCNEHVAPEILAHLQGASHPLAVNLCPNMSFEAARPLVLIEAGDDDGDLNESLHLLGSTRNLLSSSHSFRKRHALVTYLQHCCAGISVYGFILDRGCLYTIFALELSIVLWTLGRTLI</sequence>
<dbReference type="OMA" id="ETCDESH"/>
<keyword evidence="1" id="KW-1133">Transmembrane helix</keyword>
<dbReference type="InterPro" id="IPR021924">
    <property type="entry name" value="DUF3537"/>
</dbReference>
<feature type="transmembrane region" description="Helical" evidence="1">
    <location>
        <begin position="237"/>
        <end position="255"/>
    </location>
</feature>
<accession>A0A8T2UNM2</accession>
<comment type="caution">
    <text evidence="2">The sequence shown here is derived from an EMBL/GenBank/DDBJ whole genome shotgun (WGS) entry which is preliminary data.</text>
</comment>
<feature type="transmembrane region" description="Helical" evidence="1">
    <location>
        <begin position="330"/>
        <end position="350"/>
    </location>
</feature>
<dbReference type="Proteomes" id="UP000825935">
    <property type="component" value="Chromosome 6"/>
</dbReference>
<evidence type="ECO:0000256" key="1">
    <source>
        <dbReference type="SAM" id="Phobius"/>
    </source>
</evidence>
<feature type="transmembrane region" description="Helical" evidence="1">
    <location>
        <begin position="297"/>
        <end position="318"/>
    </location>
</feature>
<dbReference type="AlphaFoldDB" id="A0A8T2UNM2"/>
<dbReference type="PANTHER" id="PTHR31963">
    <property type="entry name" value="RAS GUANINE NUCLEOTIDE EXCHANGE FACTOR K"/>
    <property type="match status" value="1"/>
</dbReference>
<feature type="transmembrane region" description="Helical" evidence="1">
    <location>
        <begin position="87"/>
        <end position="107"/>
    </location>
</feature>
<gene>
    <name evidence="2" type="ORF">KP509_06G062900</name>
</gene>
<reference evidence="2" key="1">
    <citation type="submission" date="2021-08" db="EMBL/GenBank/DDBJ databases">
        <title>WGS assembly of Ceratopteris richardii.</title>
        <authorList>
            <person name="Marchant D.B."/>
            <person name="Chen G."/>
            <person name="Jenkins J."/>
            <person name="Shu S."/>
            <person name="Leebens-Mack J."/>
            <person name="Grimwood J."/>
            <person name="Schmutz J."/>
            <person name="Soltis P."/>
            <person name="Soltis D."/>
            <person name="Chen Z.-H."/>
        </authorList>
    </citation>
    <scope>NUCLEOTIDE SEQUENCE</scope>
    <source>
        <strain evidence="2">Whitten #5841</strain>
        <tissue evidence="2">Leaf</tissue>
    </source>
</reference>
<evidence type="ECO:0000313" key="2">
    <source>
        <dbReference type="EMBL" id="KAH7435393.1"/>
    </source>
</evidence>
<dbReference type="EMBL" id="CM035411">
    <property type="protein sequence ID" value="KAH7435393.1"/>
    <property type="molecule type" value="Genomic_DNA"/>
</dbReference>
<proteinExistence type="predicted"/>